<dbReference type="InterPro" id="IPR029058">
    <property type="entry name" value="AB_hydrolase_fold"/>
</dbReference>
<dbReference type="GO" id="GO:0008236">
    <property type="term" value="F:serine-type peptidase activity"/>
    <property type="evidence" value="ECO:0007669"/>
    <property type="project" value="InterPro"/>
</dbReference>
<dbReference type="SUPFAM" id="SSF82171">
    <property type="entry name" value="DPP6 N-terminal domain-like"/>
    <property type="match status" value="1"/>
</dbReference>
<reference evidence="2" key="1">
    <citation type="submission" date="2023-03" db="EMBL/GenBank/DDBJ databases">
        <title>Massive genome expansion in bonnet fungi (Mycena s.s.) driven by repeated elements and novel gene families across ecological guilds.</title>
        <authorList>
            <consortium name="Lawrence Berkeley National Laboratory"/>
            <person name="Harder C.B."/>
            <person name="Miyauchi S."/>
            <person name="Viragh M."/>
            <person name="Kuo A."/>
            <person name="Thoen E."/>
            <person name="Andreopoulos B."/>
            <person name="Lu D."/>
            <person name="Skrede I."/>
            <person name="Drula E."/>
            <person name="Henrissat B."/>
            <person name="Morin E."/>
            <person name="Kohler A."/>
            <person name="Barry K."/>
            <person name="LaButti K."/>
            <person name="Morin E."/>
            <person name="Salamov A."/>
            <person name="Lipzen A."/>
            <person name="Mereny Z."/>
            <person name="Hegedus B."/>
            <person name="Baldrian P."/>
            <person name="Stursova M."/>
            <person name="Weitz H."/>
            <person name="Taylor A."/>
            <person name="Grigoriev I.V."/>
            <person name="Nagy L.G."/>
            <person name="Martin F."/>
            <person name="Kauserud H."/>
        </authorList>
    </citation>
    <scope>NUCLEOTIDE SEQUENCE</scope>
    <source>
        <strain evidence="2">CBHHK002</strain>
    </source>
</reference>
<dbReference type="PANTHER" id="PTHR43056:SF5">
    <property type="entry name" value="PEPTIDASE S9 PROLYL OLIGOPEPTIDASE CATALYTIC DOMAIN-CONTAINING PROTEIN"/>
    <property type="match status" value="1"/>
</dbReference>
<keyword evidence="3" id="KW-1185">Reference proteome</keyword>
<organism evidence="2 3">
    <name type="scientific">Mycena albidolilacea</name>
    <dbReference type="NCBI Taxonomy" id="1033008"/>
    <lineage>
        <taxon>Eukaryota</taxon>
        <taxon>Fungi</taxon>
        <taxon>Dikarya</taxon>
        <taxon>Basidiomycota</taxon>
        <taxon>Agaricomycotina</taxon>
        <taxon>Agaricomycetes</taxon>
        <taxon>Agaricomycetidae</taxon>
        <taxon>Agaricales</taxon>
        <taxon>Marasmiineae</taxon>
        <taxon>Mycenaceae</taxon>
        <taxon>Mycena</taxon>
    </lineage>
</organism>
<gene>
    <name evidence="2" type="ORF">DFH08DRAFT_829020</name>
</gene>
<evidence type="ECO:0000313" key="2">
    <source>
        <dbReference type="EMBL" id="KAJ7367647.1"/>
    </source>
</evidence>
<dbReference type="SUPFAM" id="SSF53474">
    <property type="entry name" value="alpha/beta-Hydrolases"/>
    <property type="match status" value="1"/>
</dbReference>
<evidence type="ECO:0000259" key="1">
    <source>
        <dbReference type="Pfam" id="PF00326"/>
    </source>
</evidence>
<accession>A0AAD7AT74</accession>
<dbReference type="InterPro" id="IPR001375">
    <property type="entry name" value="Peptidase_S9_cat"/>
</dbReference>
<dbReference type="InterPro" id="IPR050585">
    <property type="entry name" value="Xaa-Pro_dipeptidyl-ppase/CocE"/>
</dbReference>
<evidence type="ECO:0000313" key="3">
    <source>
        <dbReference type="Proteomes" id="UP001218218"/>
    </source>
</evidence>
<dbReference type="EMBL" id="JARIHO010000001">
    <property type="protein sequence ID" value="KAJ7367647.1"/>
    <property type="molecule type" value="Genomic_DNA"/>
</dbReference>
<name>A0AAD7AT74_9AGAR</name>
<comment type="caution">
    <text evidence="2">The sequence shown here is derived from an EMBL/GenBank/DDBJ whole genome shotgun (WGS) entry which is preliminary data.</text>
</comment>
<dbReference type="Pfam" id="PF00326">
    <property type="entry name" value="Peptidase_S9"/>
    <property type="match status" value="1"/>
</dbReference>
<dbReference type="Gene3D" id="3.40.50.1820">
    <property type="entry name" value="alpha/beta hydrolase"/>
    <property type="match status" value="1"/>
</dbReference>
<dbReference type="AlphaFoldDB" id="A0AAD7AT74"/>
<feature type="domain" description="Peptidase S9 prolyl oligopeptidase catalytic" evidence="1">
    <location>
        <begin position="462"/>
        <end position="673"/>
    </location>
</feature>
<sequence length="676" mass="74408">MSTPVSSEPTAAPYGTWESPITSVMISKMSVSIEDILVDPVTSALYYIEKRPEEGGRNVLVSLADGTDIFGRDWNARTAVQEYGGAPAVVHNNFGLFSNFSDGQVYKVDIKHRNLPIPITSTKDYRFADFACHPEAPNLVVCILEDHTRPAPKDVANSLVVLNTDSSENPVTLISGNDFYASPRFNTDGTLLAWTEWEHPDMPWDGEQVCIAAVNIIDRDLQTAPQKLPRLRVAGRPSAISAVQPTWFNADTLLFSCDVSGYHNPWVATIHQGAEDTKHTVDSCAVFADPATLDFADPSWWLGGSNIAVLDDANALFAASRDGRTVLYVVSINGNLSEIHCPFVHITRMRRLGNRRVVFLGSRADKGPSLVLCSLADATNAFAPTYTSLGKQTASPLSDSLISLPVPMSLLVPVSQSQELVPLHLVYYPPKNPLYKGLPDEKPPAVVNVHGGPTSLERQNLNLEKQFFTTRGWLWIDVNYSGSSNYGRKYIERLKGNWGLFDVHDCVQTVLKLSSPEHNLIDRKRVVIRGGSAGGYTTLAALSQSDPNLQVFAAGTSSYGVSDLRKLIELTHKFQSWYVQGLLGGTFEEVPEVYHDRSPVFHAHNINAPLLILQGSVDPIVPPNQAEDMLKVIREGGGTAEYTVFEGESHGWREAENITKALELEINFYERALHLV</sequence>
<proteinExistence type="predicted"/>
<dbReference type="GO" id="GO:0006508">
    <property type="term" value="P:proteolysis"/>
    <property type="evidence" value="ECO:0007669"/>
    <property type="project" value="InterPro"/>
</dbReference>
<dbReference type="PANTHER" id="PTHR43056">
    <property type="entry name" value="PEPTIDASE S9 PROLYL OLIGOPEPTIDASE"/>
    <property type="match status" value="1"/>
</dbReference>
<dbReference type="Proteomes" id="UP001218218">
    <property type="component" value="Unassembled WGS sequence"/>
</dbReference>
<protein>
    <submittedName>
        <fullName evidence="2">Alpha/beta-hydrolase</fullName>
    </submittedName>
</protein>